<name>A0A7J6NDX4_PEROL</name>
<organism evidence="2 3">
    <name type="scientific">Perkinsus olseni</name>
    <name type="common">Perkinsus atlanticus</name>
    <dbReference type="NCBI Taxonomy" id="32597"/>
    <lineage>
        <taxon>Eukaryota</taxon>
        <taxon>Sar</taxon>
        <taxon>Alveolata</taxon>
        <taxon>Perkinsozoa</taxon>
        <taxon>Perkinsea</taxon>
        <taxon>Perkinsida</taxon>
        <taxon>Perkinsidae</taxon>
        <taxon>Perkinsus</taxon>
    </lineage>
</organism>
<sequence>MIEVPPGPPKEERLTASTSKLTLLVKAQLEALRAKEVTKRIDPAAVAEMRRRCYIFDRTVDDMKQITRRIRYPDGKRMVRRTEFDDDHTDAQTRELRGRHLSRNKLIYYKTSCMPFELAMSLPVLGQTPRWKCRADPSRTHSREQGDRVEKPSMKNRPTFAIDLSLYAPEVRAVLARSRHRRDRRHHRDVLRRYQELQRKPSGTADTSRFNAFPCAALS</sequence>
<feature type="region of interest" description="Disordered" evidence="1">
    <location>
        <begin position="133"/>
        <end position="153"/>
    </location>
</feature>
<evidence type="ECO:0000313" key="2">
    <source>
        <dbReference type="EMBL" id="KAF4682046.1"/>
    </source>
</evidence>
<dbReference type="AlphaFoldDB" id="A0A7J6NDX4"/>
<reference evidence="2 3" key="1">
    <citation type="submission" date="2020-04" db="EMBL/GenBank/DDBJ databases">
        <title>Perkinsus olseni comparative genomics.</title>
        <authorList>
            <person name="Bogema D.R."/>
        </authorList>
    </citation>
    <scope>NUCLEOTIDE SEQUENCE [LARGE SCALE GENOMIC DNA]</scope>
    <source>
        <strain evidence="2">00978-12</strain>
    </source>
</reference>
<accession>A0A7J6NDX4</accession>
<feature type="region of interest" description="Disordered" evidence="1">
    <location>
        <begin position="178"/>
        <end position="209"/>
    </location>
</feature>
<evidence type="ECO:0000313" key="3">
    <source>
        <dbReference type="Proteomes" id="UP000541610"/>
    </source>
</evidence>
<dbReference type="Proteomes" id="UP000541610">
    <property type="component" value="Unassembled WGS sequence"/>
</dbReference>
<protein>
    <submittedName>
        <fullName evidence="2">Uncharacterized protein</fullName>
    </submittedName>
</protein>
<proteinExistence type="predicted"/>
<dbReference type="EMBL" id="JABANP010000462">
    <property type="protein sequence ID" value="KAF4682046.1"/>
    <property type="molecule type" value="Genomic_DNA"/>
</dbReference>
<feature type="compositionally biased region" description="Basic residues" evidence="1">
    <location>
        <begin position="178"/>
        <end position="190"/>
    </location>
</feature>
<comment type="caution">
    <text evidence="2">The sequence shown here is derived from an EMBL/GenBank/DDBJ whole genome shotgun (WGS) entry which is preliminary data.</text>
</comment>
<gene>
    <name evidence="2" type="ORF">FOZ60_011204</name>
</gene>
<evidence type="ECO:0000256" key="1">
    <source>
        <dbReference type="SAM" id="MobiDB-lite"/>
    </source>
</evidence>